<dbReference type="PANTHER" id="PTHR48043">
    <property type="entry name" value="EG:EG0003.4 PROTEIN-RELATED"/>
    <property type="match status" value="1"/>
</dbReference>
<dbReference type="SUPFAM" id="SSF53756">
    <property type="entry name" value="UDP-Glycosyltransferase/glycogen phosphorylase"/>
    <property type="match status" value="1"/>
</dbReference>
<dbReference type="Pfam" id="PF00201">
    <property type="entry name" value="UDPGT"/>
    <property type="match status" value="1"/>
</dbReference>
<dbReference type="KEGG" id="bspl:129604605"/>
<feature type="transmembrane region" description="Helical" evidence="4">
    <location>
        <begin position="104"/>
        <end position="127"/>
    </location>
</feature>
<dbReference type="AlphaFoldDB" id="A0A9W2Y1F6"/>
<dbReference type="Proteomes" id="UP000515150">
    <property type="component" value="Chromosome 9"/>
</dbReference>
<name>A0A9W2Y1F6_BETSP</name>
<evidence type="ECO:0000256" key="1">
    <source>
        <dbReference type="ARBA" id="ARBA00009995"/>
    </source>
</evidence>
<proteinExistence type="inferred from homology"/>
<reference evidence="6" key="1">
    <citation type="submission" date="2025-08" db="UniProtKB">
        <authorList>
            <consortium name="RefSeq"/>
        </authorList>
    </citation>
    <scope>IDENTIFICATION</scope>
</reference>
<keyword evidence="4" id="KW-0812">Transmembrane</keyword>
<protein>
    <submittedName>
        <fullName evidence="6">UDP-glucuronosyltransferase 2B20-like</fullName>
    </submittedName>
</protein>
<dbReference type="InterPro" id="IPR050271">
    <property type="entry name" value="UDP-glycosyltransferase"/>
</dbReference>
<dbReference type="Gene3D" id="3.40.50.2000">
    <property type="entry name" value="Glycogen Phosphorylase B"/>
    <property type="match status" value="1"/>
</dbReference>
<organism evidence="5 6">
    <name type="scientific">Betta splendens</name>
    <name type="common">Siamese fighting fish</name>
    <dbReference type="NCBI Taxonomy" id="158456"/>
    <lineage>
        <taxon>Eukaryota</taxon>
        <taxon>Metazoa</taxon>
        <taxon>Chordata</taxon>
        <taxon>Craniata</taxon>
        <taxon>Vertebrata</taxon>
        <taxon>Euteleostomi</taxon>
        <taxon>Actinopterygii</taxon>
        <taxon>Neopterygii</taxon>
        <taxon>Teleostei</taxon>
        <taxon>Neoteleostei</taxon>
        <taxon>Acanthomorphata</taxon>
        <taxon>Anabantaria</taxon>
        <taxon>Anabantiformes</taxon>
        <taxon>Anabantoidei</taxon>
        <taxon>Osphronemidae</taxon>
        <taxon>Betta</taxon>
    </lineage>
</organism>
<keyword evidence="5" id="KW-1185">Reference proteome</keyword>
<keyword evidence="4" id="KW-0472">Membrane</keyword>
<keyword evidence="3" id="KW-0808">Transferase</keyword>
<evidence type="ECO:0000256" key="4">
    <source>
        <dbReference type="SAM" id="Phobius"/>
    </source>
</evidence>
<comment type="similarity">
    <text evidence="1">Belongs to the UDP-glycosyltransferase family.</text>
</comment>
<evidence type="ECO:0000256" key="2">
    <source>
        <dbReference type="ARBA" id="ARBA00022676"/>
    </source>
</evidence>
<gene>
    <name evidence="6" type="primary">LOC129604605</name>
</gene>
<sequence length="140" mass="16042">MVGIPMFCDKPENMGRMKSKGGAVMMDIKSMKAKDLRDALNAVVNGKSYKENAMRLSSIHHDRPMTPLEEAVFWIEFTLRNKGAKHLRVQAHQLTWYQYHSLDVLVFLLTVVLLLIVLLVKTCTFCLRRCCGRTGKKKTE</sequence>
<dbReference type="PANTHER" id="PTHR48043:SF140">
    <property type="entry name" value="UDP-GLUCURONOSYLTRANSFERASE 2A1"/>
    <property type="match status" value="1"/>
</dbReference>
<evidence type="ECO:0000313" key="5">
    <source>
        <dbReference type="Proteomes" id="UP000515150"/>
    </source>
</evidence>
<dbReference type="OrthoDB" id="5835829at2759"/>
<evidence type="ECO:0000256" key="3">
    <source>
        <dbReference type="ARBA" id="ARBA00022679"/>
    </source>
</evidence>
<keyword evidence="2" id="KW-0328">Glycosyltransferase</keyword>
<dbReference type="GeneID" id="129604605"/>
<dbReference type="InterPro" id="IPR002213">
    <property type="entry name" value="UDP_glucos_trans"/>
</dbReference>
<keyword evidence="4" id="KW-1133">Transmembrane helix</keyword>
<dbReference type="RefSeq" id="XP_055367782.1">
    <property type="nucleotide sequence ID" value="XM_055511807.1"/>
</dbReference>
<dbReference type="GO" id="GO:0015020">
    <property type="term" value="F:glucuronosyltransferase activity"/>
    <property type="evidence" value="ECO:0007669"/>
    <property type="project" value="TreeGrafter"/>
</dbReference>
<accession>A0A9W2Y1F6</accession>
<evidence type="ECO:0000313" key="6">
    <source>
        <dbReference type="RefSeq" id="XP_055367782.1"/>
    </source>
</evidence>